<comment type="caution">
    <text evidence="6">The sequence shown here is derived from an EMBL/GenBank/DDBJ whole genome shotgun (WGS) entry which is preliminary data.</text>
</comment>
<dbReference type="Pfam" id="PF03466">
    <property type="entry name" value="LysR_substrate"/>
    <property type="match status" value="1"/>
</dbReference>
<dbReference type="EMBL" id="FCOE02000013">
    <property type="protein sequence ID" value="SAK73068.1"/>
    <property type="molecule type" value="Genomic_DNA"/>
</dbReference>
<comment type="similarity">
    <text evidence="1">Belongs to the LysR transcriptional regulatory family.</text>
</comment>
<keyword evidence="3" id="KW-0238">DNA-binding</keyword>
<proteinExistence type="inferred from homology"/>
<dbReference type="Proteomes" id="UP000054911">
    <property type="component" value="Unassembled WGS sequence"/>
</dbReference>
<gene>
    <name evidence="6" type="ORF">AWB80_04040</name>
</gene>
<dbReference type="GO" id="GO:0005829">
    <property type="term" value="C:cytosol"/>
    <property type="evidence" value="ECO:0007669"/>
    <property type="project" value="TreeGrafter"/>
</dbReference>
<dbReference type="GO" id="GO:0003700">
    <property type="term" value="F:DNA-binding transcription factor activity"/>
    <property type="evidence" value="ECO:0007669"/>
    <property type="project" value="InterPro"/>
</dbReference>
<evidence type="ECO:0000313" key="6">
    <source>
        <dbReference type="EMBL" id="SAK73068.1"/>
    </source>
</evidence>
<dbReference type="Gene3D" id="1.10.10.10">
    <property type="entry name" value="Winged helix-like DNA-binding domain superfamily/Winged helix DNA-binding domain"/>
    <property type="match status" value="1"/>
</dbReference>
<evidence type="ECO:0000256" key="2">
    <source>
        <dbReference type="ARBA" id="ARBA00023015"/>
    </source>
</evidence>
<dbReference type="AlphaFoldDB" id="A0A158BSK0"/>
<dbReference type="Gene3D" id="3.40.190.10">
    <property type="entry name" value="Periplasmic binding protein-like II"/>
    <property type="match status" value="2"/>
</dbReference>
<dbReference type="PROSITE" id="PS50931">
    <property type="entry name" value="HTH_LYSR"/>
    <property type="match status" value="1"/>
</dbReference>
<dbReference type="InterPro" id="IPR036390">
    <property type="entry name" value="WH_DNA-bd_sf"/>
</dbReference>
<dbReference type="STRING" id="1777141.AWB80_04040"/>
<evidence type="ECO:0000256" key="4">
    <source>
        <dbReference type="ARBA" id="ARBA00023163"/>
    </source>
</evidence>
<dbReference type="CDD" id="cd05466">
    <property type="entry name" value="PBP2_LTTR_substrate"/>
    <property type="match status" value="1"/>
</dbReference>
<dbReference type="InterPro" id="IPR036388">
    <property type="entry name" value="WH-like_DNA-bd_sf"/>
</dbReference>
<keyword evidence="4" id="KW-0804">Transcription</keyword>
<organism evidence="6 7">
    <name type="scientific">Caballeronia pedi</name>
    <dbReference type="NCBI Taxonomy" id="1777141"/>
    <lineage>
        <taxon>Bacteria</taxon>
        <taxon>Pseudomonadati</taxon>
        <taxon>Pseudomonadota</taxon>
        <taxon>Betaproteobacteria</taxon>
        <taxon>Burkholderiales</taxon>
        <taxon>Burkholderiaceae</taxon>
        <taxon>Caballeronia</taxon>
    </lineage>
</organism>
<dbReference type="Pfam" id="PF00126">
    <property type="entry name" value="HTH_1"/>
    <property type="match status" value="1"/>
</dbReference>
<name>A0A158BSK0_9BURK</name>
<keyword evidence="2" id="KW-0805">Transcription regulation</keyword>
<dbReference type="InterPro" id="IPR050950">
    <property type="entry name" value="HTH-type_LysR_regulators"/>
</dbReference>
<dbReference type="PANTHER" id="PTHR30419">
    <property type="entry name" value="HTH-TYPE TRANSCRIPTIONAL REGULATOR YBHD"/>
    <property type="match status" value="1"/>
</dbReference>
<protein>
    <submittedName>
        <fullName evidence="6">LysR family transcriptional regulator</fullName>
    </submittedName>
</protein>
<dbReference type="SUPFAM" id="SSF46785">
    <property type="entry name" value="Winged helix' DNA-binding domain"/>
    <property type="match status" value="1"/>
</dbReference>
<reference evidence="6" key="1">
    <citation type="submission" date="2016-01" db="EMBL/GenBank/DDBJ databases">
        <authorList>
            <person name="Peeters C."/>
        </authorList>
    </citation>
    <scope>NUCLEOTIDE SEQUENCE [LARGE SCALE GENOMIC DNA]</scope>
    <source>
        <strain evidence="6">LMG 29323</strain>
    </source>
</reference>
<evidence type="ECO:0000256" key="3">
    <source>
        <dbReference type="ARBA" id="ARBA00023125"/>
    </source>
</evidence>
<dbReference type="GO" id="GO:0003677">
    <property type="term" value="F:DNA binding"/>
    <property type="evidence" value="ECO:0007669"/>
    <property type="project" value="UniProtKB-KW"/>
</dbReference>
<dbReference type="InterPro" id="IPR005119">
    <property type="entry name" value="LysR_subst-bd"/>
</dbReference>
<keyword evidence="7" id="KW-1185">Reference proteome</keyword>
<evidence type="ECO:0000259" key="5">
    <source>
        <dbReference type="PROSITE" id="PS50931"/>
    </source>
</evidence>
<sequence length="355" mass="39549">MLDPSEHWRQQKSIWTEARCRESAYLTDMGISMRRTQSPIDLRALQAFVAVCETGSMTAAAKRLGISQSAVSQAIATLERDQATDLFDRESRPPRPNLAGRTLFELAGPLLEHAHMVSTRIGDASASGTLPVRLGCVDSFAATVGPELIRALSGSTRHIALWSGLTPGLSQQIHDREVDVVVCTQTVLHDSRIVEMPVFSEAFVAVVSRRWLDEQKSRDIDWRTLAAELPLIRYTARSVIGQQVERLARHLGIESPRRFEFDATDPLLSLVTARLGFGISTPLCLWQARQYLDDIAVLPLPAGRLSRRDFFLLHRQGEWDTLVGEIATLTRRVIDHVIRPALTHALPQLPEDAIT</sequence>
<dbReference type="SUPFAM" id="SSF53850">
    <property type="entry name" value="Periplasmic binding protein-like II"/>
    <property type="match status" value="1"/>
</dbReference>
<dbReference type="InterPro" id="IPR000847">
    <property type="entry name" value="LysR_HTH_N"/>
</dbReference>
<evidence type="ECO:0000256" key="1">
    <source>
        <dbReference type="ARBA" id="ARBA00009437"/>
    </source>
</evidence>
<feature type="domain" description="HTH lysR-type" evidence="5">
    <location>
        <begin position="40"/>
        <end position="97"/>
    </location>
</feature>
<evidence type="ECO:0000313" key="7">
    <source>
        <dbReference type="Proteomes" id="UP000054911"/>
    </source>
</evidence>
<dbReference type="PRINTS" id="PR00039">
    <property type="entry name" value="HTHLYSR"/>
</dbReference>
<accession>A0A158BSK0</accession>